<evidence type="ECO:0000256" key="1">
    <source>
        <dbReference type="ARBA" id="ARBA00022737"/>
    </source>
</evidence>
<dbReference type="EMBL" id="VBOR01000103">
    <property type="protein sequence ID" value="TMQ47636.1"/>
    <property type="molecule type" value="Genomic_DNA"/>
</dbReference>
<dbReference type="InterPro" id="IPR050498">
    <property type="entry name" value="Ycf3"/>
</dbReference>
<dbReference type="GO" id="GO:0046813">
    <property type="term" value="P:receptor-mediated virion attachment to host cell"/>
    <property type="evidence" value="ECO:0007669"/>
    <property type="project" value="TreeGrafter"/>
</dbReference>
<feature type="compositionally biased region" description="Gly residues" evidence="4">
    <location>
        <begin position="12"/>
        <end position="33"/>
    </location>
</feature>
<dbReference type="Gene3D" id="1.25.40.10">
    <property type="entry name" value="Tetratricopeptide repeat domain"/>
    <property type="match status" value="2"/>
</dbReference>
<proteinExistence type="predicted"/>
<evidence type="ECO:0000313" key="7">
    <source>
        <dbReference type="Proteomes" id="UP000316292"/>
    </source>
</evidence>
<comment type="caution">
    <text evidence="6">The sequence shown here is derived from an EMBL/GenBank/DDBJ whole genome shotgun (WGS) entry which is preliminary data.</text>
</comment>
<feature type="domain" description="Cytochrome c-type biogenesis protein H TPR" evidence="5">
    <location>
        <begin position="43"/>
        <end position="162"/>
    </location>
</feature>
<organism evidence="6 7">
    <name type="scientific">Eiseniibacteriota bacterium</name>
    <dbReference type="NCBI Taxonomy" id="2212470"/>
    <lineage>
        <taxon>Bacteria</taxon>
        <taxon>Candidatus Eiseniibacteriota</taxon>
    </lineage>
</organism>
<evidence type="ECO:0000313" key="6">
    <source>
        <dbReference type="EMBL" id="TMQ47636.1"/>
    </source>
</evidence>
<dbReference type="Proteomes" id="UP000316292">
    <property type="component" value="Unassembled WGS sequence"/>
</dbReference>
<protein>
    <submittedName>
        <fullName evidence="6">Tetratricopeptide repeat protein</fullName>
    </submittedName>
</protein>
<reference evidence="6 7" key="1">
    <citation type="journal article" date="2019" name="Nat. Microbiol.">
        <title>Mediterranean grassland soil C-N compound turnover is dependent on rainfall and depth, and is mediated by genomically divergent microorganisms.</title>
        <authorList>
            <person name="Diamond S."/>
            <person name="Andeer P.F."/>
            <person name="Li Z."/>
            <person name="Crits-Christoph A."/>
            <person name="Burstein D."/>
            <person name="Anantharaman K."/>
            <person name="Lane K.R."/>
            <person name="Thomas B.C."/>
            <person name="Pan C."/>
            <person name="Northen T.R."/>
            <person name="Banfield J.F."/>
        </authorList>
    </citation>
    <scope>NUCLEOTIDE SEQUENCE [LARGE SCALE GENOMIC DNA]</scope>
    <source>
        <strain evidence="6">WS_1</strain>
    </source>
</reference>
<gene>
    <name evidence="6" type="ORF">E6K71_09395</name>
</gene>
<dbReference type="InterPro" id="IPR019734">
    <property type="entry name" value="TPR_rpt"/>
</dbReference>
<dbReference type="SUPFAM" id="SSF48452">
    <property type="entry name" value="TPR-like"/>
    <property type="match status" value="1"/>
</dbReference>
<keyword evidence="1" id="KW-0677">Repeat</keyword>
<feature type="repeat" description="TPR" evidence="3">
    <location>
        <begin position="130"/>
        <end position="163"/>
    </location>
</feature>
<feature type="region of interest" description="Disordered" evidence="4">
    <location>
        <begin position="1"/>
        <end position="40"/>
    </location>
</feature>
<evidence type="ECO:0000256" key="4">
    <source>
        <dbReference type="SAM" id="MobiDB-lite"/>
    </source>
</evidence>
<dbReference type="AlphaFoldDB" id="A0A538S8H2"/>
<evidence type="ECO:0000256" key="2">
    <source>
        <dbReference type="ARBA" id="ARBA00022803"/>
    </source>
</evidence>
<accession>A0A538S8H2</accession>
<feature type="repeat" description="TPR" evidence="3">
    <location>
        <begin position="62"/>
        <end position="95"/>
    </location>
</feature>
<name>A0A538S8H2_UNCEI</name>
<dbReference type="Pfam" id="PF23914">
    <property type="entry name" value="TPR_CcmH_CycH"/>
    <property type="match status" value="1"/>
</dbReference>
<dbReference type="PANTHER" id="PTHR44858:SF1">
    <property type="entry name" value="UDP-N-ACETYLGLUCOSAMINE--PEPTIDE N-ACETYLGLUCOSAMINYLTRANSFERASE SPINDLY-RELATED"/>
    <property type="match status" value="1"/>
</dbReference>
<dbReference type="PROSITE" id="PS50293">
    <property type="entry name" value="TPR_REGION"/>
    <property type="match status" value="2"/>
</dbReference>
<dbReference type="InterPro" id="IPR011990">
    <property type="entry name" value="TPR-like_helical_dom_sf"/>
</dbReference>
<dbReference type="PANTHER" id="PTHR44858">
    <property type="entry name" value="TETRATRICOPEPTIDE REPEAT PROTEIN 6"/>
    <property type="match status" value="1"/>
</dbReference>
<evidence type="ECO:0000259" key="5">
    <source>
        <dbReference type="Pfam" id="PF23914"/>
    </source>
</evidence>
<evidence type="ECO:0000256" key="3">
    <source>
        <dbReference type="PROSITE-ProRule" id="PRU00339"/>
    </source>
</evidence>
<dbReference type="PROSITE" id="PS50005">
    <property type="entry name" value="TPR"/>
    <property type="match status" value="2"/>
</dbReference>
<dbReference type="SMART" id="SM00028">
    <property type="entry name" value="TPR"/>
    <property type="match status" value="3"/>
</dbReference>
<dbReference type="GO" id="GO:0009279">
    <property type="term" value="C:cell outer membrane"/>
    <property type="evidence" value="ECO:0007669"/>
    <property type="project" value="TreeGrafter"/>
</dbReference>
<keyword evidence="2 3" id="KW-0802">TPR repeat</keyword>
<dbReference type="InterPro" id="IPR056413">
    <property type="entry name" value="TPR_CcmH_CycH"/>
</dbReference>
<sequence>MPAGPADIMAGASGGDGGTSGDAGGMGQGGAMTRGGAPRMPPQVVQMVQAYKAALAKNPNDLDANIGLGNLEFDSGQYLKAIDYYSRALEIDPRNADVRVDRAIAYHATGENDTAKKELLRVVQEKPEHKNAWLNLGVVNRELGDRAEAVRAWERYLKLDPEGEHAETIRQELATLKQNG</sequence>